<sequence>MKDTNFLSIGKLEKNENFEELINCWTKFNENLVICGNGSLKNQLQELISNTNQSNKILIINPKSFALEELFSKSKCLLLISNTYDTSILAINALKNNVPVIATENKNISFLLPQELIHHNKQTLSFTQFLENCVPLINQYKFDAIFSYVQNKYKDNYLNKNNDFYDLVFNKDK</sequence>
<dbReference type="HOGENOM" id="CLU_1546531_0_0_6"/>
<proteinExistence type="predicted"/>
<evidence type="ECO:0000259" key="1">
    <source>
        <dbReference type="Pfam" id="PF00534"/>
    </source>
</evidence>
<dbReference type="Proteomes" id="UP000010116">
    <property type="component" value="Unassembled WGS sequence"/>
</dbReference>
<accession>J4WX29</accession>
<protein>
    <submittedName>
        <fullName evidence="2">Putative glycosyltransferase</fullName>
    </submittedName>
</protein>
<evidence type="ECO:0000313" key="2">
    <source>
        <dbReference type="EMBL" id="EJP72650.1"/>
    </source>
</evidence>
<dbReference type="InterPro" id="IPR001296">
    <property type="entry name" value="Glyco_trans_1"/>
</dbReference>
<dbReference type="SUPFAM" id="SSF53756">
    <property type="entry name" value="UDP-Glycosyltransferase/glycogen phosphorylase"/>
    <property type="match status" value="1"/>
</dbReference>
<name>J4WX29_9GAMM</name>
<dbReference type="Gene3D" id="3.40.50.2000">
    <property type="entry name" value="Glycogen Phosphorylase B"/>
    <property type="match status" value="1"/>
</dbReference>
<dbReference type="EMBL" id="JH611190">
    <property type="protein sequence ID" value="EJP72650.1"/>
    <property type="molecule type" value="Genomic_DNA"/>
</dbReference>
<feature type="domain" description="Glycosyl transferase family 1" evidence="1">
    <location>
        <begin position="3"/>
        <end position="107"/>
    </location>
</feature>
<dbReference type="GO" id="GO:0016757">
    <property type="term" value="F:glycosyltransferase activity"/>
    <property type="evidence" value="ECO:0007669"/>
    <property type="project" value="InterPro"/>
</dbReference>
<dbReference type="AlphaFoldDB" id="J4WX29"/>
<dbReference type="Pfam" id="PF00534">
    <property type="entry name" value="Glycos_transf_1"/>
    <property type="match status" value="1"/>
</dbReference>
<gene>
    <name evidence="2" type="ORF">NT02SARS_0978</name>
</gene>
<keyword evidence="2" id="KW-0808">Transferase</keyword>
<evidence type="ECO:0000313" key="3">
    <source>
        <dbReference type="Proteomes" id="UP000010116"/>
    </source>
</evidence>
<reference evidence="2 3" key="1">
    <citation type="journal article" date="2012" name="ISME J.">
        <title>Genomic insights to SAR86, an abundant and uncultivated marine bacterial lineage.</title>
        <authorList>
            <person name="Dupont C.L."/>
            <person name="Rusch D.B."/>
            <person name="Yooseph S."/>
            <person name="Lombardo M.J."/>
            <person name="Richter R.A."/>
            <person name="Valas R."/>
            <person name="Novotny M."/>
            <person name="Yee-Greenbaum J."/>
            <person name="Selengut J.D."/>
            <person name="Haft D.H."/>
            <person name="Halpern A.L."/>
            <person name="Lasken R.S."/>
            <person name="Nealson K."/>
            <person name="Friedman R."/>
            <person name="Venter J.C."/>
        </authorList>
    </citation>
    <scope>NUCLEOTIDE SEQUENCE [LARGE SCALE GENOMIC DNA]</scope>
</reference>
<organism evidence="2 3">
    <name type="scientific">SAR86 cluster bacterium SAR86B</name>
    <dbReference type="NCBI Taxonomy" id="1123867"/>
    <lineage>
        <taxon>Bacteria</taxon>
        <taxon>Pseudomonadati</taxon>
        <taxon>Pseudomonadota</taxon>
        <taxon>Gammaproteobacteria</taxon>
        <taxon>SAR86 cluster</taxon>
    </lineage>
</organism>